<protein>
    <submittedName>
        <fullName evidence="1">Uncharacterized protein</fullName>
    </submittedName>
</protein>
<sequence>MRDDIMPAKDRPEEFTSISMPELENRIKRLDTMEQEVVSYHVRGFSSGEITQKLGCPQEYAESTIHHFTCQLLETSDIE</sequence>
<dbReference type="Proteomes" id="UP000824246">
    <property type="component" value="Unassembled WGS sequence"/>
</dbReference>
<comment type="caution">
    <text evidence="1">The sequence shown here is derived from an EMBL/GenBank/DDBJ whole genome shotgun (WGS) entry which is preliminary data.</text>
</comment>
<name>A0A9D1VSA3_9BACT</name>
<organism evidence="1 2">
    <name type="scientific">Candidatus Barnesiella excrementipullorum</name>
    <dbReference type="NCBI Taxonomy" id="2838479"/>
    <lineage>
        <taxon>Bacteria</taxon>
        <taxon>Pseudomonadati</taxon>
        <taxon>Bacteroidota</taxon>
        <taxon>Bacteroidia</taxon>
        <taxon>Bacteroidales</taxon>
        <taxon>Barnesiellaceae</taxon>
        <taxon>Barnesiella</taxon>
    </lineage>
</organism>
<dbReference type="EMBL" id="DXFB01000143">
    <property type="protein sequence ID" value="HIX45658.1"/>
    <property type="molecule type" value="Genomic_DNA"/>
</dbReference>
<accession>A0A9D1VSA3</accession>
<proteinExistence type="predicted"/>
<evidence type="ECO:0000313" key="1">
    <source>
        <dbReference type="EMBL" id="HIX45658.1"/>
    </source>
</evidence>
<gene>
    <name evidence="1" type="ORF">H9982_05510</name>
</gene>
<evidence type="ECO:0000313" key="2">
    <source>
        <dbReference type="Proteomes" id="UP000824246"/>
    </source>
</evidence>
<reference evidence="1" key="1">
    <citation type="journal article" date="2021" name="PeerJ">
        <title>Extensive microbial diversity within the chicken gut microbiome revealed by metagenomics and culture.</title>
        <authorList>
            <person name="Gilroy R."/>
            <person name="Ravi A."/>
            <person name="Getino M."/>
            <person name="Pursley I."/>
            <person name="Horton D.L."/>
            <person name="Alikhan N.F."/>
            <person name="Baker D."/>
            <person name="Gharbi K."/>
            <person name="Hall N."/>
            <person name="Watson M."/>
            <person name="Adriaenssens E.M."/>
            <person name="Foster-Nyarko E."/>
            <person name="Jarju S."/>
            <person name="Secka A."/>
            <person name="Antonio M."/>
            <person name="Oren A."/>
            <person name="Chaudhuri R.R."/>
            <person name="La Ragione R."/>
            <person name="Hildebrand F."/>
            <person name="Pallen M.J."/>
        </authorList>
    </citation>
    <scope>NUCLEOTIDE SEQUENCE</scope>
    <source>
        <strain evidence="1">ChiHjej12B11-16260</strain>
    </source>
</reference>
<reference evidence="1" key="2">
    <citation type="submission" date="2021-04" db="EMBL/GenBank/DDBJ databases">
        <authorList>
            <person name="Gilroy R."/>
        </authorList>
    </citation>
    <scope>NUCLEOTIDE SEQUENCE</scope>
    <source>
        <strain evidence="1">ChiHjej12B11-16260</strain>
    </source>
</reference>
<dbReference type="AlphaFoldDB" id="A0A9D1VSA3"/>